<dbReference type="InterPro" id="IPR002197">
    <property type="entry name" value="HTH_Fis"/>
</dbReference>
<evidence type="ECO:0000256" key="5">
    <source>
        <dbReference type="ARBA" id="ARBA00023163"/>
    </source>
</evidence>
<keyword evidence="3" id="KW-0805">Transcription regulation</keyword>
<dbReference type="PRINTS" id="PR01590">
    <property type="entry name" value="HTHFIS"/>
</dbReference>
<dbReference type="PROSITE" id="PS50045">
    <property type="entry name" value="SIGMA54_INTERACT_4"/>
    <property type="match status" value="1"/>
</dbReference>
<dbReference type="GO" id="GO:0043565">
    <property type="term" value="F:sequence-specific DNA binding"/>
    <property type="evidence" value="ECO:0007669"/>
    <property type="project" value="InterPro"/>
</dbReference>
<sequence length="468" mass="50752">MTLSEDLRRLASDTLLSHFADYCEGAVIVDRDARIVWMNDSYPERLGIALSSCVIGQPIEQVIPNSMMRQVVHSGQAIMLDIMEYGDRAFVVTRLPLRDAGGEVVGAVGFMLYDDPSRLAPLMARYQRLRSDLAEARRKLAEARRTKYTFADFVGAGAASSALKQAARRAARTTAPVLILGETGTGKELLAQAIHAAGARSEAPFVAVNIAAVPETLLEAEFFGVAPGAYTGAERGGRDGKFKLADGGTLFLDEIGDMSPALQAKLLRTLQEGEYEPVGSNRLATVDLRVIAATSRDLERMVAEGSFRADLYYRLNVITLRTPPLRERLEDFALLADYLVDQICRLRSMPPRGISTSAVNRLCRHDWPGNVRELRNVLERALLMSDSETLEADDIAAVIQPASSAAAEPAAGAPLAIAEVVARAEREAIRSALHQCRGNKAEAARRLGISRAALYEKISGLGIETAVC</sequence>
<dbReference type="InterPro" id="IPR009057">
    <property type="entry name" value="Homeodomain-like_sf"/>
</dbReference>
<comment type="caution">
    <text evidence="8">The sequence shown here is derived from an EMBL/GenBank/DDBJ whole genome shotgun (WGS) entry which is preliminary data.</text>
</comment>
<dbReference type="PANTHER" id="PTHR32071:SF99">
    <property type="entry name" value="TRANSCRIPTIONAL REGULATORY PROTEIN"/>
    <property type="match status" value="1"/>
</dbReference>
<dbReference type="InterPro" id="IPR013656">
    <property type="entry name" value="PAS_4"/>
</dbReference>
<dbReference type="InterPro" id="IPR058031">
    <property type="entry name" value="AAA_lid_NorR"/>
</dbReference>
<evidence type="ECO:0000256" key="4">
    <source>
        <dbReference type="ARBA" id="ARBA00023125"/>
    </source>
</evidence>
<dbReference type="AlphaFoldDB" id="A0A495WMB5"/>
<dbReference type="Gene3D" id="1.10.8.60">
    <property type="match status" value="1"/>
</dbReference>
<evidence type="ECO:0000313" key="9">
    <source>
        <dbReference type="Proteomes" id="UP000270626"/>
    </source>
</evidence>
<dbReference type="PROSITE" id="PS00676">
    <property type="entry name" value="SIGMA54_INTERACT_2"/>
    <property type="match status" value="1"/>
</dbReference>
<dbReference type="Pfam" id="PF00158">
    <property type="entry name" value="Sigma54_activat"/>
    <property type="match status" value="1"/>
</dbReference>
<dbReference type="CDD" id="cd00009">
    <property type="entry name" value="AAA"/>
    <property type="match status" value="1"/>
</dbReference>
<dbReference type="InterPro" id="IPR025662">
    <property type="entry name" value="Sigma_54_int_dom_ATP-bd_1"/>
</dbReference>
<dbReference type="InterPro" id="IPR025944">
    <property type="entry name" value="Sigma_54_int_dom_CS"/>
</dbReference>
<keyword evidence="9" id="KW-1185">Reference proteome</keyword>
<proteinExistence type="predicted"/>
<organism evidence="8 9">
    <name type="scientific">Azonexus fungiphilus</name>
    <dbReference type="NCBI Taxonomy" id="146940"/>
    <lineage>
        <taxon>Bacteria</taxon>
        <taxon>Pseudomonadati</taxon>
        <taxon>Pseudomonadota</taxon>
        <taxon>Betaproteobacteria</taxon>
        <taxon>Rhodocyclales</taxon>
        <taxon>Azonexaceae</taxon>
        <taxon>Azonexus</taxon>
    </lineage>
</organism>
<evidence type="ECO:0000256" key="1">
    <source>
        <dbReference type="ARBA" id="ARBA00022741"/>
    </source>
</evidence>
<keyword evidence="2" id="KW-0067">ATP-binding</keyword>
<evidence type="ECO:0000256" key="6">
    <source>
        <dbReference type="SAM" id="Coils"/>
    </source>
</evidence>
<dbReference type="Pfam" id="PF08448">
    <property type="entry name" value="PAS_4"/>
    <property type="match status" value="1"/>
</dbReference>
<evidence type="ECO:0000259" key="7">
    <source>
        <dbReference type="PROSITE" id="PS50045"/>
    </source>
</evidence>
<dbReference type="PROSITE" id="PS00675">
    <property type="entry name" value="SIGMA54_INTERACT_1"/>
    <property type="match status" value="1"/>
</dbReference>
<dbReference type="Proteomes" id="UP000270626">
    <property type="component" value="Unassembled WGS sequence"/>
</dbReference>
<dbReference type="SUPFAM" id="SSF52540">
    <property type="entry name" value="P-loop containing nucleoside triphosphate hydrolases"/>
    <property type="match status" value="1"/>
</dbReference>
<dbReference type="OrthoDB" id="9761705at2"/>
<dbReference type="SUPFAM" id="SSF55785">
    <property type="entry name" value="PYP-like sensor domain (PAS domain)"/>
    <property type="match status" value="1"/>
</dbReference>
<gene>
    <name evidence="8" type="ORF">DFR40_0196</name>
</gene>
<dbReference type="SMART" id="SM00382">
    <property type="entry name" value="AAA"/>
    <property type="match status" value="1"/>
</dbReference>
<dbReference type="InterPro" id="IPR035965">
    <property type="entry name" value="PAS-like_dom_sf"/>
</dbReference>
<dbReference type="SUPFAM" id="SSF46689">
    <property type="entry name" value="Homeodomain-like"/>
    <property type="match status" value="1"/>
</dbReference>
<protein>
    <submittedName>
        <fullName evidence="8">Fis family sigma54 specific transcriptional regulator</fullName>
    </submittedName>
</protein>
<dbReference type="Pfam" id="PF25601">
    <property type="entry name" value="AAA_lid_14"/>
    <property type="match status" value="1"/>
</dbReference>
<evidence type="ECO:0000313" key="8">
    <source>
        <dbReference type="EMBL" id="RKT62862.1"/>
    </source>
</evidence>
<dbReference type="InterPro" id="IPR002078">
    <property type="entry name" value="Sigma_54_int"/>
</dbReference>
<dbReference type="Gene3D" id="3.40.50.300">
    <property type="entry name" value="P-loop containing nucleotide triphosphate hydrolases"/>
    <property type="match status" value="1"/>
</dbReference>
<dbReference type="InterPro" id="IPR027417">
    <property type="entry name" value="P-loop_NTPase"/>
</dbReference>
<dbReference type="InterPro" id="IPR003593">
    <property type="entry name" value="AAA+_ATPase"/>
</dbReference>
<keyword evidence="1" id="KW-0547">Nucleotide-binding</keyword>
<accession>A0A495WMB5</accession>
<dbReference type="Gene3D" id="3.30.450.20">
    <property type="entry name" value="PAS domain"/>
    <property type="match status" value="1"/>
</dbReference>
<dbReference type="InterPro" id="IPR025943">
    <property type="entry name" value="Sigma_54_int_dom_ATP-bd_2"/>
</dbReference>
<feature type="domain" description="Sigma-54 factor interaction" evidence="7">
    <location>
        <begin position="153"/>
        <end position="383"/>
    </location>
</feature>
<keyword evidence="5" id="KW-0804">Transcription</keyword>
<dbReference type="Gene3D" id="1.10.10.60">
    <property type="entry name" value="Homeodomain-like"/>
    <property type="match status" value="1"/>
</dbReference>
<dbReference type="GO" id="GO:0006355">
    <property type="term" value="P:regulation of DNA-templated transcription"/>
    <property type="evidence" value="ECO:0007669"/>
    <property type="project" value="InterPro"/>
</dbReference>
<feature type="coiled-coil region" evidence="6">
    <location>
        <begin position="119"/>
        <end position="146"/>
    </location>
</feature>
<dbReference type="EMBL" id="RBXP01000002">
    <property type="protein sequence ID" value="RKT62862.1"/>
    <property type="molecule type" value="Genomic_DNA"/>
</dbReference>
<dbReference type="FunFam" id="3.40.50.300:FF:000006">
    <property type="entry name" value="DNA-binding transcriptional regulator NtrC"/>
    <property type="match status" value="1"/>
</dbReference>
<evidence type="ECO:0000256" key="2">
    <source>
        <dbReference type="ARBA" id="ARBA00022840"/>
    </source>
</evidence>
<dbReference type="Pfam" id="PF02954">
    <property type="entry name" value="HTH_8"/>
    <property type="match status" value="1"/>
</dbReference>
<keyword evidence="4" id="KW-0238">DNA-binding</keyword>
<reference evidence="8 9" key="1">
    <citation type="submission" date="2018-10" db="EMBL/GenBank/DDBJ databases">
        <title>Genomic Encyclopedia of Type Strains, Phase IV (KMG-IV): sequencing the most valuable type-strain genomes for metagenomic binning, comparative biology and taxonomic classification.</title>
        <authorList>
            <person name="Goeker M."/>
        </authorList>
    </citation>
    <scope>NUCLEOTIDE SEQUENCE [LARGE SCALE GENOMIC DNA]</scope>
    <source>
        <strain evidence="8 9">DSM 23841</strain>
    </source>
</reference>
<name>A0A495WMB5_9RHOO</name>
<evidence type="ECO:0000256" key="3">
    <source>
        <dbReference type="ARBA" id="ARBA00023015"/>
    </source>
</evidence>
<dbReference type="RefSeq" id="WP_121456628.1">
    <property type="nucleotide sequence ID" value="NZ_RBXP01000002.1"/>
</dbReference>
<keyword evidence="6" id="KW-0175">Coiled coil</keyword>
<dbReference type="GO" id="GO:0005524">
    <property type="term" value="F:ATP binding"/>
    <property type="evidence" value="ECO:0007669"/>
    <property type="project" value="UniProtKB-KW"/>
</dbReference>
<dbReference type="PROSITE" id="PS00688">
    <property type="entry name" value="SIGMA54_INTERACT_3"/>
    <property type="match status" value="1"/>
</dbReference>
<dbReference type="PANTHER" id="PTHR32071">
    <property type="entry name" value="TRANSCRIPTIONAL REGULATORY PROTEIN"/>
    <property type="match status" value="1"/>
</dbReference>